<evidence type="ECO:0000256" key="1">
    <source>
        <dbReference type="SAM" id="Phobius"/>
    </source>
</evidence>
<feature type="transmembrane region" description="Helical" evidence="1">
    <location>
        <begin position="14"/>
        <end position="34"/>
    </location>
</feature>
<dbReference type="Pfam" id="PF10326">
    <property type="entry name" value="7TM_GPCR_Str"/>
    <property type="match status" value="1"/>
</dbReference>
<accession>A0A7E4UY24</accession>
<dbReference type="AlphaFoldDB" id="A0A7E4UY24"/>
<protein>
    <submittedName>
        <fullName evidence="3">G_PROTEIN_RECEP_F1_2 domain-containing protein</fullName>
    </submittedName>
</protein>
<dbReference type="PANTHER" id="PTHR22943:SF248">
    <property type="entry name" value="SEVEN TM RECEPTOR"/>
    <property type="match status" value="1"/>
</dbReference>
<dbReference type="Proteomes" id="UP000492821">
    <property type="component" value="Unassembled WGS sequence"/>
</dbReference>
<feature type="transmembrane region" description="Helical" evidence="1">
    <location>
        <begin position="132"/>
        <end position="155"/>
    </location>
</feature>
<dbReference type="PANTHER" id="PTHR22943">
    <property type="entry name" value="7-TRANSMEMBRANE DOMAIN RECEPTOR C.ELEGANS"/>
    <property type="match status" value="1"/>
</dbReference>
<keyword evidence="1" id="KW-0812">Transmembrane</keyword>
<dbReference type="WBParaSite" id="Pan_g14197.t1">
    <property type="protein sequence ID" value="Pan_g14197.t1"/>
    <property type="gene ID" value="Pan_g14197"/>
</dbReference>
<evidence type="ECO:0000313" key="3">
    <source>
        <dbReference type="WBParaSite" id="Pan_g14197.t1"/>
    </source>
</evidence>
<evidence type="ECO:0000313" key="2">
    <source>
        <dbReference type="Proteomes" id="UP000492821"/>
    </source>
</evidence>
<name>A0A7E4UY24_PANRE</name>
<organism evidence="2 3">
    <name type="scientific">Panagrellus redivivus</name>
    <name type="common">Microworm</name>
    <dbReference type="NCBI Taxonomy" id="6233"/>
    <lineage>
        <taxon>Eukaryota</taxon>
        <taxon>Metazoa</taxon>
        <taxon>Ecdysozoa</taxon>
        <taxon>Nematoda</taxon>
        <taxon>Chromadorea</taxon>
        <taxon>Rhabditida</taxon>
        <taxon>Tylenchina</taxon>
        <taxon>Panagrolaimomorpha</taxon>
        <taxon>Panagrolaimoidea</taxon>
        <taxon>Panagrolaimidae</taxon>
        <taxon>Panagrellus</taxon>
    </lineage>
</organism>
<reference evidence="3" key="2">
    <citation type="submission" date="2020-10" db="UniProtKB">
        <authorList>
            <consortium name="WormBaseParasite"/>
        </authorList>
    </citation>
    <scope>IDENTIFICATION</scope>
</reference>
<feature type="transmembrane region" description="Helical" evidence="1">
    <location>
        <begin position="98"/>
        <end position="120"/>
    </location>
</feature>
<dbReference type="InterPro" id="IPR019428">
    <property type="entry name" value="7TM_GPCR_serpentine_rcpt_Str"/>
</dbReference>
<feature type="transmembrane region" description="Helical" evidence="1">
    <location>
        <begin position="272"/>
        <end position="291"/>
    </location>
</feature>
<feature type="transmembrane region" description="Helical" evidence="1">
    <location>
        <begin position="237"/>
        <end position="260"/>
    </location>
</feature>
<feature type="transmembrane region" description="Helical" evidence="1">
    <location>
        <begin position="46"/>
        <end position="66"/>
    </location>
</feature>
<proteinExistence type="predicted"/>
<keyword evidence="2" id="KW-1185">Reference proteome</keyword>
<keyword evidence="1" id="KW-1133">Transmembrane helix</keyword>
<feature type="transmembrane region" description="Helical" evidence="1">
    <location>
        <begin position="192"/>
        <end position="217"/>
    </location>
</feature>
<sequence length="335" mass="38599">MSLLFRFRDWKRHLTPYLSPIGVIFNCILLYLIIKKSTPAMKNFKNVFIFTCVLEMVFSASMLVFVPTFTVVNGTYFCISEGIFGPLPYSWTMMGCNWVTFILYSTVANSFVIFLYRFLIVCRNITLSSKQLFLCALVGWGIVISYCGIISYQFLTHIEVPETHAKLVSDHFLLNATYGRYVSCNVQHLISYALYGATPIVTFAYVAIIIMSIAVQYEFRNLQSMMSLEQRRFHGEITINLWIEALTPFVTVVLPIYYDISKMIFQYMPCDWFAEFAWLLTLIGPSFTATFKIMSIKAYRGEVFDVLYNTLIMKAPSGLYDSTCPPICDWRQSDA</sequence>
<keyword evidence="1" id="KW-0472">Membrane</keyword>
<reference evidence="2" key="1">
    <citation type="journal article" date="2013" name="Genetics">
        <title>The draft genome and transcriptome of Panagrellus redivivus are shaped by the harsh demands of a free-living lifestyle.</title>
        <authorList>
            <person name="Srinivasan J."/>
            <person name="Dillman A.R."/>
            <person name="Macchietto M.G."/>
            <person name="Heikkinen L."/>
            <person name="Lakso M."/>
            <person name="Fracchia K.M."/>
            <person name="Antoshechkin I."/>
            <person name="Mortazavi A."/>
            <person name="Wong G."/>
            <person name="Sternberg P.W."/>
        </authorList>
    </citation>
    <scope>NUCLEOTIDE SEQUENCE [LARGE SCALE GENOMIC DNA]</scope>
    <source>
        <strain evidence="2">MT8872</strain>
    </source>
</reference>